<reference evidence="1 2" key="1">
    <citation type="journal article" date="2022" name="Gigascience">
        <title>A chromosome-level genome assembly and annotation of the desert horned lizard, Phrynosoma platyrhinos, provides insight into chromosomal rearrangements among reptiles.</title>
        <authorList>
            <person name="Koochekian N."/>
            <person name="Ascanio A."/>
            <person name="Farleigh K."/>
            <person name="Card D.C."/>
            <person name="Schield D.R."/>
            <person name="Castoe T.A."/>
            <person name="Jezkova T."/>
        </authorList>
    </citation>
    <scope>NUCLEOTIDE SEQUENCE [LARGE SCALE GENOMIC DNA]</scope>
    <source>
        <strain evidence="1">NK-2021</strain>
    </source>
</reference>
<comment type="caution">
    <text evidence="1">The sequence shown here is derived from an EMBL/GenBank/DDBJ whole genome shotgun (WGS) entry which is preliminary data.</text>
</comment>
<proteinExistence type="predicted"/>
<evidence type="ECO:0000313" key="2">
    <source>
        <dbReference type="Proteomes" id="UP000826234"/>
    </source>
</evidence>
<sequence>MIGDDIVNDVGGAQQCGMKALQVRTGKYRSVDVKYALCPIQILMAKRERNTGCDILCLFFPTPFSSMTLQNGYTAHAINE</sequence>
<gene>
    <name evidence="1" type="ORF">JD844_006693</name>
</gene>
<evidence type="ECO:0008006" key="3">
    <source>
        <dbReference type="Google" id="ProtNLM"/>
    </source>
</evidence>
<dbReference type="Proteomes" id="UP000826234">
    <property type="component" value="Unassembled WGS sequence"/>
</dbReference>
<organism evidence="1 2">
    <name type="scientific">Phrynosoma platyrhinos</name>
    <name type="common">Desert horned lizard</name>
    <dbReference type="NCBI Taxonomy" id="52577"/>
    <lineage>
        <taxon>Eukaryota</taxon>
        <taxon>Metazoa</taxon>
        <taxon>Chordata</taxon>
        <taxon>Craniata</taxon>
        <taxon>Vertebrata</taxon>
        <taxon>Euteleostomi</taxon>
        <taxon>Lepidosauria</taxon>
        <taxon>Squamata</taxon>
        <taxon>Bifurcata</taxon>
        <taxon>Unidentata</taxon>
        <taxon>Episquamata</taxon>
        <taxon>Toxicofera</taxon>
        <taxon>Iguania</taxon>
        <taxon>Phrynosomatidae</taxon>
        <taxon>Phrynosomatinae</taxon>
        <taxon>Phrynosoma</taxon>
    </lineage>
</organism>
<name>A0ABQ7T221_PHRPL</name>
<dbReference type="InterPro" id="IPR023214">
    <property type="entry name" value="HAD_sf"/>
</dbReference>
<dbReference type="Gene3D" id="3.40.50.1000">
    <property type="entry name" value="HAD superfamily/HAD-like"/>
    <property type="match status" value="1"/>
</dbReference>
<dbReference type="Pfam" id="PF13242">
    <property type="entry name" value="Hydrolase_like"/>
    <property type="match status" value="1"/>
</dbReference>
<evidence type="ECO:0000313" key="1">
    <source>
        <dbReference type="EMBL" id="KAH0623673.1"/>
    </source>
</evidence>
<protein>
    <recommendedName>
        <fullName evidence="3">Phospholysine phosphohistidine inorganic pyrophosphate phosphatase</fullName>
    </recommendedName>
</protein>
<dbReference type="SUPFAM" id="SSF56784">
    <property type="entry name" value="HAD-like"/>
    <property type="match status" value="1"/>
</dbReference>
<keyword evidence="2" id="KW-1185">Reference proteome</keyword>
<dbReference type="InterPro" id="IPR036412">
    <property type="entry name" value="HAD-like_sf"/>
</dbReference>
<accession>A0ABQ7T221</accession>
<dbReference type="EMBL" id="JAIPUX010001880">
    <property type="protein sequence ID" value="KAH0623673.1"/>
    <property type="molecule type" value="Genomic_DNA"/>
</dbReference>